<dbReference type="KEGG" id="amic:Ami3637_00105"/>
<gene>
    <name evidence="1" type="ORF">Ami3637_00105</name>
</gene>
<dbReference type="RefSeq" id="WP_162360770.1">
    <property type="nucleotide sequence ID" value="NZ_CP047591.1"/>
</dbReference>
<evidence type="ECO:0008006" key="3">
    <source>
        <dbReference type="Google" id="ProtNLM"/>
    </source>
</evidence>
<sequence length="421" mass="48439">MREVLQAEYVSKFQCIASKCEDTCCCGWRVAIDEESYKKYQDLLHSGGGDMFNRTITREGIMPVEGNFAEVVMLPENTCPFLSEKKLCSIQEKYGESYISVTCSIFPRIYNVVNGKLELALDMACPHAARLALCDSVPMGFLTQNINVHSRIEKVPSVNLSDMNYPNGVYPYFEEVRTFIISLLQNRNYCFEDRLVILGRFCNDLNQLSGNSKIEVLQLINDYSHLINTKGFYKFISSIPRQPAALLKVITLLLEYQLKTGAAGNRFAECLEQFKKGLNYTNDISEEDVNISYTKVKNSYYTPYMKQHEYILENYFVNEVFKGLFPFGTQTSIFKKNIFPIEKTVLTEYMLLTTQFAIIRNLLVGIAGYYKEQFGINQVLELIQTFAKNIGHDIPYQQRLLQFFHENNMLNIPCAVMLIKN</sequence>
<dbReference type="Proteomes" id="UP000463883">
    <property type="component" value="Chromosome"/>
</dbReference>
<evidence type="ECO:0000313" key="1">
    <source>
        <dbReference type="EMBL" id="QHI70992.1"/>
    </source>
</evidence>
<dbReference type="EMBL" id="CP047591">
    <property type="protein sequence ID" value="QHI70992.1"/>
    <property type="molecule type" value="Genomic_DNA"/>
</dbReference>
<dbReference type="NCBIfam" id="NF038110">
    <property type="entry name" value="Lys_methyl_FliB"/>
    <property type="match status" value="1"/>
</dbReference>
<proteinExistence type="predicted"/>
<organism evidence="1 2">
    <name type="scientific">Aminipila terrae</name>
    <dbReference type="NCBI Taxonomy" id="2697030"/>
    <lineage>
        <taxon>Bacteria</taxon>
        <taxon>Bacillati</taxon>
        <taxon>Bacillota</taxon>
        <taxon>Clostridia</taxon>
        <taxon>Peptostreptococcales</taxon>
        <taxon>Anaerovoracaceae</taxon>
        <taxon>Aminipila</taxon>
    </lineage>
</organism>
<reference evidence="1 2" key="1">
    <citation type="submission" date="2020-01" db="EMBL/GenBank/DDBJ databases">
        <title>Genomic analysis of Aminipila sp. CBA3637.</title>
        <authorList>
            <person name="Kim Y.B."/>
            <person name="Roh S.W."/>
        </authorList>
    </citation>
    <scope>NUCLEOTIDE SEQUENCE [LARGE SCALE GENOMIC DNA]</scope>
    <source>
        <strain evidence="1 2">CBA3637</strain>
    </source>
</reference>
<accession>A0A6P1MAC7</accession>
<protein>
    <recommendedName>
        <fullName evidence="3">Lysine-N-methylase</fullName>
    </recommendedName>
</protein>
<evidence type="ECO:0000313" key="2">
    <source>
        <dbReference type="Proteomes" id="UP000463883"/>
    </source>
</evidence>
<dbReference type="AlphaFoldDB" id="A0A6P1MAC7"/>
<keyword evidence="2" id="KW-1185">Reference proteome</keyword>
<name>A0A6P1MAC7_9FIRM</name>